<dbReference type="Proteomes" id="UP001500822">
    <property type="component" value="Unassembled WGS sequence"/>
</dbReference>
<evidence type="ECO:0000313" key="2">
    <source>
        <dbReference type="Proteomes" id="UP001500822"/>
    </source>
</evidence>
<organism evidence="1 2">
    <name type="scientific">Gordonia alkaliphila</name>
    <dbReference type="NCBI Taxonomy" id="1053547"/>
    <lineage>
        <taxon>Bacteria</taxon>
        <taxon>Bacillati</taxon>
        <taxon>Actinomycetota</taxon>
        <taxon>Actinomycetes</taxon>
        <taxon>Mycobacteriales</taxon>
        <taxon>Gordoniaceae</taxon>
        <taxon>Gordonia</taxon>
    </lineage>
</organism>
<proteinExistence type="predicted"/>
<gene>
    <name evidence="1" type="ORF">GCM10023217_29230</name>
</gene>
<reference evidence="2" key="1">
    <citation type="journal article" date="2019" name="Int. J. Syst. Evol. Microbiol.">
        <title>The Global Catalogue of Microorganisms (GCM) 10K type strain sequencing project: providing services to taxonomists for standard genome sequencing and annotation.</title>
        <authorList>
            <consortium name="The Broad Institute Genomics Platform"/>
            <consortium name="The Broad Institute Genome Sequencing Center for Infectious Disease"/>
            <person name="Wu L."/>
            <person name="Ma J."/>
        </authorList>
    </citation>
    <scope>NUCLEOTIDE SEQUENCE [LARGE SCALE GENOMIC DNA]</scope>
    <source>
        <strain evidence="2">JCM 18077</strain>
    </source>
</reference>
<accession>A0ABP8ZH54</accession>
<comment type="caution">
    <text evidence="1">The sequence shown here is derived from an EMBL/GenBank/DDBJ whole genome shotgun (WGS) entry which is preliminary data.</text>
</comment>
<dbReference type="EMBL" id="BAABIE010000015">
    <property type="protein sequence ID" value="GAA4755658.1"/>
    <property type="molecule type" value="Genomic_DNA"/>
</dbReference>
<evidence type="ECO:0000313" key="1">
    <source>
        <dbReference type="EMBL" id="GAA4755658.1"/>
    </source>
</evidence>
<name>A0ABP8ZH54_9ACTN</name>
<protein>
    <submittedName>
        <fullName evidence="1">Uncharacterized protein</fullName>
    </submittedName>
</protein>
<sequence>MAAASIMYEIGPVKYPRIFVQSGSLRVGKALGPYFVSRWAASAAVKPTAGSTANRRRTSASAISVRSGVPSAGAGESVLAVCDGAEAGVAMIHPSSHVLRVRNVV</sequence>
<keyword evidence="2" id="KW-1185">Reference proteome</keyword>